<proteinExistence type="predicted"/>
<feature type="region of interest" description="Disordered" evidence="1">
    <location>
        <begin position="78"/>
        <end position="136"/>
    </location>
</feature>
<organism evidence="2 3">
    <name type="scientific">Kistimonas scapharcae</name>
    <dbReference type="NCBI Taxonomy" id="1036133"/>
    <lineage>
        <taxon>Bacteria</taxon>
        <taxon>Pseudomonadati</taxon>
        <taxon>Pseudomonadota</taxon>
        <taxon>Gammaproteobacteria</taxon>
        <taxon>Oceanospirillales</taxon>
        <taxon>Endozoicomonadaceae</taxon>
        <taxon>Kistimonas</taxon>
    </lineage>
</organism>
<evidence type="ECO:0000256" key="1">
    <source>
        <dbReference type="SAM" id="MobiDB-lite"/>
    </source>
</evidence>
<dbReference type="RefSeq" id="WP_345193317.1">
    <property type="nucleotide sequence ID" value="NZ_BAABFL010000025.1"/>
</dbReference>
<comment type="caution">
    <text evidence="2">The sequence shown here is derived from an EMBL/GenBank/DDBJ whole genome shotgun (WGS) entry which is preliminary data.</text>
</comment>
<dbReference type="Proteomes" id="UP001500604">
    <property type="component" value="Unassembled WGS sequence"/>
</dbReference>
<dbReference type="EMBL" id="BAABFL010000025">
    <property type="protein sequence ID" value="GAA4648102.1"/>
    <property type="molecule type" value="Genomic_DNA"/>
</dbReference>
<protein>
    <submittedName>
        <fullName evidence="2">Uncharacterized protein</fullName>
    </submittedName>
</protein>
<gene>
    <name evidence="2" type="ORF">GCM10023116_03660</name>
</gene>
<accession>A0ABP8UWW4</accession>
<reference evidence="3" key="1">
    <citation type="journal article" date="2019" name="Int. J. Syst. Evol. Microbiol.">
        <title>The Global Catalogue of Microorganisms (GCM) 10K type strain sequencing project: providing services to taxonomists for standard genome sequencing and annotation.</title>
        <authorList>
            <consortium name="The Broad Institute Genomics Platform"/>
            <consortium name="The Broad Institute Genome Sequencing Center for Infectious Disease"/>
            <person name="Wu L."/>
            <person name="Ma J."/>
        </authorList>
    </citation>
    <scope>NUCLEOTIDE SEQUENCE [LARGE SCALE GENOMIC DNA]</scope>
    <source>
        <strain evidence="3">JCM 17805</strain>
    </source>
</reference>
<sequence length="136" mass="15409">MTRFFVRMANIYGHLWTSRFRSEDQATVARNEWLLAFERNGLSAECIGRALDHCEDRVAKPPTLPEFIALAGGGHRIPSHEPFRVPKRENVTRSLRERRMRTGQEALSSVRQLLDTTDTEKPATGESPCEASTKSP</sequence>
<feature type="compositionally biased region" description="Polar residues" evidence="1">
    <location>
        <begin position="105"/>
        <end position="116"/>
    </location>
</feature>
<keyword evidence="3" id="KW-1185">Reference proteome</keyword>
<name>A0ABP8UWW4_9GAMM</name>
<evidence type="ECO:0000313" key="2">
    <source>
        <dbReference type="EMBL" id="GAA4648102.1"/>
    </source>
</evidence>
<feature type="compositionally biased region" description="Basic and acidic residues" evidence="1">
    <location>
        <begin position="78"/>
        <end position="102"/>
    </location>
</feature>
<evidence type="ECO:0000313" key="3">
    <source>
        <dbReference type="Proteomes" id="UP001500604"/>
    </source>
</evidence>